<dbReference type="EMBL" id="SHDO01000011">
    <property type="protein sequence ID" value="MBX6981328.1"/>
    <property type="molecule type" value="Genomic_DNA"/>
</dbReference>
<dbReference type="PANTHER" id="PTHR43293:SF1">
    <property type="entry name" value="ACETATE COA-TRANSFERASE YDIF"/>
    <property type="match status" value="1"/>
</dbReference>
<dbReference type="GO" id="GO:0008775">
    <property type="term" value="F:acetate CoA-transferase activity"/>
    <property type="evidence" value="ECO:0007669"/>
    <property type="project" value="UniProtKB-EC"/>
</dbReference>
<dbReference type="Pfam" id="PF01144">
    <property type="entry name" value="CoA_trans"/>
    <property type="match status" value="1"/>
</dbReference>
<comment type="similarity">
    <text evidence="1 3">Belongs to the 3-oxoacid CoA-transferase family.</text>
</comment>
<dbReference type="RefSeq" id="WP_042845603.1">
    <property type="nucleotide sequence ID" value="NZ_ABEXOQ020000003.1"/>
</dbReference>
<dbReference type="KEGG" id="prg:RB151_039760"/>
<dbReference type="PIRSF" id="PIRSF000858">
    <property type="entry name" value="SCOT-t"/>
    <property type="match status" value="1"/>
</dbReference>
<dbReference type="SUPFAM" id="SSF100950">
    <property type="entry name" value="NagB/RpiA/CoA transferase-like"/>
    <property type="match status" value="2"/>
</dbReference>
<organism evidence="5 6">
    <name type="scientific">Providencia rettgeri</name>
    <dbReference type="NCBI Taxonomy" id="587"/>
    <lineage>
        <taxon>Bacteria</taxon>
        <taxon>Pseudomonadati</taxon>
        <taxon>Pseudomonadota</taxon>
        <taxon>Gammaproteobacteria</taxon>
        <taxon>Enterobacterales</taxon>
        <taxon>Morganellaceae</taxon>
        <taxon>Providencia</taxon>
    </lineage>
</organism>
<comment type="catalytic activity">
    <reaction evidence="3">
        <text>an acyl-CoA + acetate = a carboxylate + acetyl-CoA</text>
        <dbReference type="Rhea" id="RHEA:13381"/>
        <dbReference type="ChEBI" id="CHEBI:29067"/>
        <dbReference type="ChEBI" id="CHEBI:30089"/>
        <dbReference type="ChEBI" id="CHEBI:57288"/>
        <dbReference type="ChEBI" id="CHEBI:58342"/>
        <dbReference type="EC" id="2.8.3.8"/>
    </reaction>
</comment>
<evidence type="ECO:0000256" key="1">
    <source>
        <dbReference type="ARBA" id="ARBA00007154"/>
    </source>
</evidence>
<name>A0A1J0ECG5_PRORE</name>
<feature type="active site" description="5-glutamyl coenzyme A thioester intermediate" evidence="4">
    <location>
        <position position="327"/>
    </location>
</feature>
<dbReference type="OrthoDB" id="9805230at2"/>
<dbReference type="AlphaFoldDB" id="A0A1J0ECG5"/>
<evidence type="ECO:0000313" key="5">
    <source>
        <dbReference type="EMBL" id="MBX6981328.1"/>
    </source>
</evidence>
<dbReference type="SMART" id="SM00882">
    <property type="entry name" value="CoA_trans"/>
    <property type="match status" value="1"/>
</dbReference>
<comment type="function">
    <text evidence="3">CoA transferase having broad substrate specificity for short-chain acyl-CoA thioesters with the activity decreasing when the length of the carboxylic acid chain exceeds four carbons.</text>
</comment>
<evidence type="ECO:0000256" key="3">
    <source>
        <dbReference type="PIRNR" id="PIRNR000858"/>
    </source>
</evidence>
<dbReference type="InterPro" id="IPR037171">
    <property type="entry name" value="NagB/RpiA_transferase-like"/>
</dbReference>
<dbReference type="GO" id="GO:0046952">
    <property type="term" value="P:ketone body catabolic process"/>
    <property type="evidence" value="ECO:0007669"/>
    <property type="project" value="InterPro"/>
</dbReference>
<protein>
    <recommendedName>
        <fullName evidence="3">Acetate CoA-transferase YdiF</fullName>
        <ecNumber evidence="3">2.8.3.8</ecNumber>
    </recommendedName>
</protein>
<accession>A0A1J0ECG5</accession>
<dbReference type="InterPro" id="IPR014388">
    <property type="entry name" value="3-oxoacid_CoA-transferase"/>
</dbReference>
<comment type="caution">
    <text evidence="5">The sequence shown here is derived from an EMBL/GenBank/DDBJ whole genome shotgun (WGS) entry which is preliminary data.</text>
</comment>
<reference evidence="5" key="1">
    <citation type="submission" date="2019-02" db="EMBL/GenBank/DDBJ databases">
        <title>Genomic characterization of isolates from hospital effluents in KZN, South Africa.</title>
        <authorList>
            <person name="Ntshobeni N."/>
            <person name="Allam M."/>
            <person name="Ismail A."/>
            <person name="Amoako D."/>
            <person name="Essack S."/>
            <person name="Chenia H."/>
        </authorList>
    </citation>
    <scope>NUCLEOTIDE SEQUENCE</scope>
    <source>
        <strain evidence="5">AFE97_S1</strain>
    </source>
</reference>
<dbReference type="PANTHER" id="PTHR43293">
    <property type="entry name" value="ACETATE COA-TRANSFERASE YDIF"/>
    <property type="match status" value="1"/>
</dbReference>
<dbReference type="Gene3D" id="3.40.1080.10">
    <property type="entry name" value="Glutaconate Coenzyme A-transferase"/>
    <property type="match status" value="2"/>
</dbReference>
<dbReference type="InterPro" id="IPR004165">
    <property type="entry name" value="CoA_trans_fam_I"/>
</dbReference>
<keyword evidence="2 3" id="KW-0808">Transferase</keyword>
<evidence type="ECO:0000313" key="6">
    <source>
        <dbReference type="Proteomes" id="UP000824410"/>
    </source>
</evidence>
<evidence type="ECO:0000256" key="4">
    <source>
        <dbReference type="PIRSR" id="PIRSR000858-1"/>
    </source>
</evidence>
<gene>
    <name evidence="5" type="ORF">EX242_13800</name>
</gene>
<dbReference type="Proteomes" id="UP000824410">
    <property type="component" value="Unassembled WGS sequence"/>
</dbReference>
<sequence length="522" mass="57177">MNNKFISKQEAAKLINDGDTVCTVGMTLTSAAESILSAIEQRFLSEGSPKQLTLVHAAGQCNRIRGNQHFAHQGMVKRIIGSHWGLAPRWMQMINDNQVEAYCLPQGQMVHLYGAMAAGLPGRLSKVGLGTFIDPDLEGGRMNAKTLALPSLVEKVNFKGEAWLWYPEIPLDVVVIRGTHADTKGNLTTDEEAMSLEVLHAVLAAKRFGGKVIAQVKYCVEEGTLHPKRVTVPASFIDHIVVCDNPEEDHRQSSSWFFDPTLCGDIRTPVQQTTPLPLDIRKLIGRIACRYLTENCVINLGTGIPNDVIGSIIQEENATKRVDITVESGIWGGVQAGGIDFGIGRNLSAMISHQDQMLYYNGAGVDITYMGAGEMDASGHVNATLLGNICPGAGGFIDITQNARHVVFCSTFTAKGLDIRCENGQLKIIREGDIRKLVDNVRQISWNADVARQINQTMHFVTERAVFTLGEKVPVLVEIAPGIDLERDILAHMDFVPEISPDLKVMCSSLFKEAPFDLISYL</sequence>
<evidence type="ECO:0000256" key="2">
    <source>
        <dbReference type="ARBA" id="ARBA00022679"/>
    </source>
</evidence>
<proteinExistence type="inferred from homology"/>
<dbReference type="EC" id="2.8.3.8" evidence="3"/>